<evidence type="ECO:0000259" key="3">
    <source>
        <dbReference type="SMART" id="SM00198"/>
    </source>
</evidence>
<dbReference type="InterPro" id="IPR035940">
    <property type="entry name" value="CAP_sf"/>
</dbReference>
<name>A0A445II21_GLYSO</name>
<dbReference type="FunFam" id="3.40.33.10:FF:000023">
    <property type="entry name" value="Pathogenesis-related protein-1-like"/>
    <property type="match status" value="1"/>
</dbReference>
<feature type="compositionally biased region" description="Basic residues" evidence="1">
    <location>
        <begin position="117"/>
        <end position="133"/>
    </location>
</feature>
<organism evidence="4 5">
    <name type="scientific">Glycine soja</name>
    <name type="common">Wild soybean</name>
    <dbReference type="NCBI Taxonomy" id="3848"/>
    <lineage>
        <taxon>Eukaryota</taxon>
        <taxon>Viridiplantae</taxon>
        <taxon>Streptophyta</taxon>
        <taxon>Embryophyta</taxon>
        <taxon>Tracheophyta</taxon>
        <taxon>Spermatophyta</taxon>
        <taxon>Magnoliopsida</taxon>
        <taxon>eudicotyledons</taxon>
        <taxon>Gunneridae</taxon>
        <taxon>Pentapetalae</taxon>
        <taxon>rosids</taxon>
        <taxon>fabids</taxon>
        <taxon>Fabales</taxon>
        <taxon>Fabaceae</taxon>
        <taxon>Papilionoideae</taxon>
        <taxon>50 kb inversion clade</taxon>
        <taxon>NPAAA clade</taxon>
        <taxon>indigoferoid/millettioid clade</taxon>
        <taxon>Phaseoleae</taxon>
        <taxon>Glycine</taxon>
        <taxon>Glycine subgen. Soja</taxon>
    </lineage>
</organism>
<dbReference type="GO" id="GO:0005576">
    <property type="term" value="C:extracellular region"/>
    <property type="evidence" value="ECO:0007669"/>
    <property type="project" value="InterPro"/>
</dbReference>
<feature type="region of interest" description="Disordered" evidence="1">
    <location>
        <begin position="26"/>
        <end position="133"/>
    </location>
</feature>
<dbReference type="Proteomes" id="UP000289340">
    <property type="component" value="Chromosome 10"/>
</dbReference>
<gene>
    <name evidence="4" type="ORF">D0Y65_026017</name>
</gene>
<feature type="chain" id="PRO_5019047277" evidence="2">
    <location>
        <begin position="23"/>
        <end position="297"/>
    </location>
</feature>
<dbReference type="SUPFAM" id="SSF55797">
    <property type="entry name" value="PR-1-like"/>
    <property type="match status" value="1"/>
</dbReference>
<evidence type="ECO:0000256" key="1">
    <source>
        <dbReference type="SAM" id="MobiDB-lite"/>
    </source>
</evidence>
<dbReference type="Pfam" id="PF00188">
    <property type="entry name" value="CAP"/>
    <property type="match status" value="1"/>
</dbReference>
<reference evidence="4 5" key="1">
    <citation type="submission" date="2018-09" db="EMBL/GenBank/DDBJ databases">
        <title>A high-quality reference genome of wild soybean provides a powerful tool to mine soybean genomes.</title>
        <authorList>
            <person name="Xie M."/>
            <person name="Chung C.Y.L."/>
            <person name="Li M.-W."/>
            <person name="Wong F.-L."/>
            <person name="Chan T.-F."/>
            <person name="Lam H.-M."/>
        </authorList>
    </citation>
    <scope>NUCLEOTIDE SEQUENCE [LARGE SCALE GENOMIC DNA]</scope>
    <source>
        <strain evidence="5">cv. W05</strain>
        <tissue evidence="4">Hypocotyl of etiolated seedlings</tissue>
    </source>
</reference>
<feature type="compositionally biased region" description="Polar residues" evidence="1">
    <location>
        <begin position="26"/>
        <end position="46"/>
    </location>
</feature>
<dbReference type="InterPro" id="IPR001283">
    <property type="entry name" value="CRISP-related"/>
</dbReference>
<dbReference type="EMBL" id="QZWG01000010">
    <property type="protein sequence ID" value="RZB85721.1"/>
    <property type="molecule type" value="Genomic_DNA"/>
</dbReference>
<dbReference type="InterPro" id="IPR014044">
    <property type="entry name" value="CAP_dom"/>
</dbReference>
<feature type="compositionally biased region" description="Low complexity" evidence="1">
    <location>
        <begin position="70"/>
        <end position="96"/>
    </location>
</feature>
<dbReference type="PANTHER" id="PTHR10334">
    <property type="entry name" value="CYSTEINE-RICH SECRETORY PROTEIN-RELATED"/>
    <property type="match status" value="1"/>
</dbReference>
<dbReference type="InterPro" id="IPR018244">
    <property type="entry name" value="Allrgn_V5/Tpx1_CS"/>
</dbReference>
<dbReference type="AlphaFoldDB" id="A0A445II21"/>
<dbReference type="PROSITE" id="PS01009">
    <property type="entry name" value="CRISP_1"/>
    <property type="match status" value="1"/>
</dbReference>
<feature type="domain" description="SCP" evidence="3">
    <location>
        <begin position="153"/>
        <end position="288"/>
    </location>
</feature>
<dbReference type="PRINTS" id="PR00837">
    <property type="entry name" value="V5TPXLIKE"/>
</dbReference>
<feature type="signal peptide" evidence="2">
    <location>
        <begin position="1"/>
        <end position="22"/>
    </location>
</feature>
<dbReference type="Gene3D" id="3.40.33.10">
    <property type="entry name" value="CAP"/>
    <property type="match status" value="1"/>
</dbReference>
<dbReference type="CDD" id="cd05381">
    <property type="entry name" value="CAP_PR-1"/>
    <property type="match status" value="1"/>
</dbReference>
<feature type="compositionally biased region" description="Polar residues" evidence="1">
    <location>
        <begin position="99"/>
        <end position="113"/>
    </location>
</feature>
<evidence type="ECO:0000256" key="2">
    <source>
        <dbReference type="SAM" id="SignalP"/>
    </source>
</evidence>
<accession>A0A445II21</accession>
<comment type="caution">
    <text evidence="4">The sequence shown here is derived from an EMBL/GenBank/DDBJ whole genome shotgun (WGS) entry which is preliminary data.</text>
</comment>
<evidence type="ECO:0000313" key="5">
    <source>
        <dbReference type="Proteomes" id="UP000289340"/>
    </source>
</evidence>
<protein>
    <submittedName>
        <fullName evidence="4">Pathogenesis-related protein 1A</fullName>
    </submittedName>
</protein>
<proteinExistence type="predicted"/>
<dbReference type="Gramene" id="XM_028327593.1">
    <property type="protein sequence ID" value="XP_028183394.1"/>
    <property type="gene ID" value="LOC114370291"/>
</dbReference>
<dbReference type="SMART" id="SM00198">
    <property type="entry name" value="SCP"/>
    <property type="match status" value="1"/>
</dbReference>
<keyword evidence="5" id="KW-1185">Reference proteome</keyword>
<sequence length="297" mass="33653">MTYTMRPFLFSILFTFLATVFAQPLQPSSTPTSFPIDSNAPQRSSPQTPPATSFPADTNAPQQPSPQTPPATSFPADTNAPQQSSPQTPPATSFPADSNAPNLPSPSSENRSLQGVGRHKGGHHSGRRKRVNTRKYFGYVPQTNDTSFTNQTALAQEFLHAHNWIRKQYNLPEYTWDEKLASYARGYLMQRYEDCKLVHSNSNYGENVFWGKKLHWSPSDATYYWYQEKQWYNFQTLSCAPPPKACGHFTQVVWRDSQRIGCALQHCHNPSLGMLIACEYDPAGNYENEDPLKQHER</sequence>
<keyword evidence="2" id="KW-0732">Signal</keyword>
<evidence type="ECO:0000313" key="4">
    <source>
        <dbReference type="EMBL" id="RZB85721.1"/>
    </source>
</evidence>